<comment type="caution">
    <text evidence="2">The sequence shown here is derived from an EMBL/GenBank/DDBJ whole genome shotgun (WGS) entry which is preliminary data.</text>
</comment>
<dbReference type="EMBL" id="SZUV01000016">
    <property type="protein sequence ID" value="TQN49136.1"/>
    <property type="molecule type" value="Genomic_DNA"/>
</dbReference>
<name>A0A543PYI9_ACITH</name>
<proteinExistence type="predicted"/>
<dbReference type="PANTHER" id="PTHR43628">
    <property type="entry name" value="ACTIVATOR OF C KINASE PROTEIN 1-RELATED"/>
    <property type="match status" value="1"/>
</dbReference>
<accession>A0A543PYI9</accession>
<keyword evidence="1" id="KW-0732">Signal</keyword>
<evidence type="ECO:0000313" key="3">
    <source>
        <dbReference type="Proteomes" id="UP000315403"/>
    </source>
</evidence>
<reference evidence="2 3" key="1">
    <citation type="submission" date="2019-03" db="EMBL/GenBank/DDBJ databases">
        <title>New insights into Acidothiobacillus thiooxidans sulfur metabolism through coupled gene expression, solution geochemistry, microscopy and spectroscopy analyses.</title>
        <authorList>
            <person name="Camacho D."/>
            <person name="Frazao R."/>
            <person name="Fouillen A."/>
            <person name="Nanci A."/>
            <person name="Lang B.F."/>
            <person name="Apte S.C."/>
            <person name="Baron C."/>
            <person name="Warren L.A."/>
        </authorList>
    </citation>
    <scope>NUCLEOTIDE SEQUENCE [LARGE SCALE GENOMIC DNA]</scope>
    <source>
        <strain evidence="2 3">ATCC 19377</strain>
    </source>
</reference>
<dbReference type="Pfam" id="PF08238">
    <property type="entry name" value="Sel1"/>
    <property type="match status" value="2"/>
</dbReference>
<evidence type="ECO:0000256" key="1">
    <source>
        <dbReference type="SAM" id="SignalP"/>
    </source>
</evidence>
<dbReference type="PANTHER" id="PTHR43628:SF1">
    <property type="entry name" value="CHITIN SYNTHASE REGULATORY FACTOR 2-RELATED"/>
    <property type="match status" value="1"/>
</dbReference>
<dbReference type="Gene3D" id="1.25.40.10">
    <property type="entry name" value="Tetratricopeptide repeat domain"/>
    <property type="match status" value="1"/>
</dbReference>
<evidence type="ECO:0000313" key="2">
    <source>
        <dbReference type="EMBL" id="TQN49136.1"/>
    </source>
</evidence>
<dbReference type="AlphaFoldDB" id="A0A543PYI9"/>
<sequence>MARLICKQLIFTCTLLLMPVAAIASTYRAPSSPDIPVTSSTLANWRAGAEHGYGPDQYRLGLAYATGDGVPQNLNRAAYWWRKSADNIYPQAELMMGNAYAHGWGVSRNIDKAIHWWKIAARSEASDVARRAQFLLDSAA</sequence>
<dbReference type="RefSeq" id="WP_345890456.1">
    <property type="nucleotide sequence ID" value="NZ_SZUV01000016.1"/>
</dbReference>
<dbReference type="Proteomes" id="UP000315403">
    <property type="component" value="Unassembled WGS sequence"/>
</dbReference>
<dbReference type="InterPro" id="IPR011990">
    <property type="entry name" value="TPR-like_helical_dom_sf"/>
</dbReference>
<dbReference type="SMART" id="SM00671">
    <property type="entry name" value="SEL1"/>
    <property type="match status" value="2"/>
</dbReference>
<feature type="signal peptide" evidence="1">
    <location>
        <begin position="1"/>
        <end position="24"/>
    </location>
</feature>
<dbReference type="InterPro" id="IPR006597">
    <property type="entry name" value="Sel1-like"/>
</dbReference>
<organism evidence="2 3">
    <name type="scientific">Acidithiobacillus thiooxidans ATCC 19377</name>
    <dbReference type="NCBI Taxonomy" id="637390"/>
    <lineage>
        <taxon>Bacteria</taxon>
        <taxon>Pseudomonadati</taxon>
        <taxon>Pseudomonadota</taxon>
        <taxon>Acidithiobacillia</taxon>
        <taxon>Acidithiobacillales</taxon>
        <taxon>Acidithiobacillaceae</taxon>
        <taxon>Acidithiobacillus</taxon>
    </lineage>
</organism>
<protein>
    <submittedName>
        <fullName evidence="2">Secretory immunoglobulin A-binding protein EsiB</fullName>
    </submittedName>
</protein>
<dbReference type="InterPro" id="IPR052945">
    <property type="entry name" value="Mitotic_Regulator"/>
</dbReference>
<feature type="chain" id="PRO_5021971068" evidence="1">
    <location>
        <begin position="25"/>
        <end position="140"/>
    </location>
</feature>
<gene>
    <name evidence="2" type="primary">esiB_6</name>
    <name evidence="2" type="ORF">DLNHIDIE_03542</name>
</gene>
<dbReference type="SUPFAM" id="SSF81901">
    <property type="entry name" value="HCP-like"/>
    <property type="match status" value="1"/>
</dbReference>